<name>A0A1I8G2E3_9PLAT</name>
<dbReference type="Gene3D" id="2.60.120.260">
    <property type="entry name" value="Galactose-binding domain-like"/>
    <property type="match status" value="1"/>
</dbReference>
<proteinExistence type="predicted"/>
<organism evidence="1 2">
    <name type="scientific">Macrostomum lignano</name>
    <dbReference type="NCBI Taxonomy" id="282301"/>
    <lineage>
        <taxon>Eukaryota</taxon>
        <taxon>Metazoa</taxon>
        <taxon>Spiralia</taxon>
        <taxon>Lophotrochozoa</taxon>
        <taxon>Platyhelminthes</taxon>
        <taxon>Rhabditophora</taxon>
        <taxon>Macrostomorpha</taxon>
        <taxon>Macrostomida</taxon>
        <taxon>Macrostomidae</taxon>
        <taxon>Macrostomum</taxon>
    </lineage>
</organism>
<evidence type="ECO:0000313" key="2">
    <source>
        <dbReference type="WBParaSite" id="maker-uti_cns_0000680-snap-gene-1.5-mRNA-1"/>
    </source>
</evidence>
<dbReference type="AlphaFoldDB" id="A0A1I8G2E3"/>
<protein>
    <submittedName>
        <fullName evidence="2 3">ZP domain-containing protein</fullName>
    </submittedName>
</protein>
<dbReference type="Proteomes" id="UP000095280">
    <property type="component" value="Unplaced"/>
</dbReference>
<keyword evidence="1" id="KW-1185">Reference proteome</keyword>
<dbReference type="SUPFAM" id="SSF49785">
    <property type="entry name" value="Galactose-binding domain-like"/>
    <property type="match status" value="1"/>
</dbReference>
<accession>A0A1I8G2E3</accession>
<dbReference type="WBParaSite" id="maker-uti_cns_0000680-snap-gene-1.5-mRNA-1">
    <property type="protein sequence ID" value="maker-uti_cns_0000680-snap-gene-1.5-mRNA-1"/>
    <property type="gene ID" value="maker-uti_cns_0000680-snap-gene-1.5"/>
</dbReference>
<dbReference type="WBParaSite" id="maker-uti_cns_0002082-snap-gene-0.3-mRNA-1">
    <property type="protein sequence ID" value="maker-uti_cns_0002082-snap-gene-0.3-mRNA-1"/>
    <property type="gene ID" value="maker-uti_cns_0002082-snap-gene-0.3"/>
</dbReference>
<sequence length="126" mass="14380">KIRGPLAGDFVTSYRLTPEVTAKAYRVYIVDFTNRIEFRWMLYGCWNSSYNDLSPPPQLISGHQTAVSSTPYSTYYAKYVNDGNRLAVMSAPCWVGSGLRPYIAIDLERPRFVHSVIVYSQLDDDK</sequence>
<reference evidence="2 3" key="1">
    <citation type="submission" date="2016-11" db="UniProtKB">
        <authorList>
            <consortium name="WormBaseParasite"/>
        </authorList>
    </citation>
    <scope>IDENTIFICATION</scope>
</reference>
<dbReference type="InterPro" id="IPR008979">
    <property type="entry name" value="Galactose-bd-like_sf"/>
</dbReference>
<evidence type="ECO:0000313" key="3">
    <source>
        <dbReference type="WBParaSite" id="maker-uti_cns_0002082-snap-gene-0.3-mRNA-1"/>
    </source>
</evidence>
<evidence type="ECO:0000313" key="1">
    <source>
        <dbReference type="Proteomes" id="UP000095280"/>
    </source>
</evidence>